<dbReference type="InterPro" id="IPR004158">
    <property type="entry name" value="DUF247_pln"/>
</dbReference>
<proteinExistence type="predicted"/>
<evidence type="ECO:0000256" key="1">
    <source>
        <dbReference type="SAM" id="Coils"/>
    </source>
</evidence>
<dbReference type="AlphaFoldDB" id="A0A2N9F1U4"/>
<gene>
    <name evidence="4" type="ORF">FSB_LOCUS8872</name>
</gene>
<feature type="compositionally biased region" description="Polar residues" evidence="2">
    <location>
        <begin position="1"/>
        <end position="22"/>
    </location>
</feature>
<reference evidence="4" key="1">
    <citation type="submission" date="2018-02" db="EMBL/GenBank/DDBJ databases">
        <authorList>
            <person name="Cohen D.B."/>
            <person name="Kent A.D."/>
        </authorList>
    </citation>
    <scope>NUCLEOTIDE SEQUENCE</scope>
</reference>
<organism evidence="4">
    <name type="scientific">Fagus sylvatica</name>
    <name type="common">Beechnut</name>
    <dbReference type="NCBI Taxonomy" id="28930"/>
    <lineage>
        <taxon>Eukaryota</taxon>
        <taxon>Viridiplantae</taxon>
        <taxon>Streptophyta</taxon>
        <taxon>Embryophyta</taxon>
        <taxon>Tracheophyta</taxon>
        <taxon>Spermatophyta</taxon>
        <taxon>Magnoliopsida</taxon>
        <taxon>eudicotyledons</taxon>
        <taxon>Gunneridae</taxon>
        <taxon>Pentapetalae</taxon>
        <taxon>rosids</taxon>
        <taxon>fabids</taxon>
        <taxon>Fagales</taxon>
        <taxon>Fagaceae</taxon>
        <taxon>Fagus</taxon>
    </lineage>
</organism>
<keyword evidence="1" id="KW-0175">Coiled coil</keyword>
<evidence type="ECO:0000256" key="2">
    <source>
        <dbReference type="SAM" id="MobiDB-lite"/>
    </source>
</evidence>
<keyword evidence="3" id="KW-1133">Transmembrane helix</keyword>
<keyword evidence="3" id="KW-0472">Membrane</keyword>
<feature type="region of interest" description="Disordered" evidence="2">
    <location>
        <begin position="1"/>
        <end position="24"/>
    </location>
</feature>
<evidence type="ECO:0000256" key="3">
    <source>
        <dbReference type="SAM" id="Phobius"/>
    </source>
</evidence>
<dbReference type="PANTHER" id="PTHR31170">
    <property type="entry name" value="BNAC04G53230D PROTEIN"/>
    <property type="match status" value="1"/>
</dbReference>
<feature type="coiled-coil region" evidence="1">
    <location>
        <begin position="81"/>
        <end position="108"/>
    </location>
</feature>
<name>A0A2N9F1U4_FAGSY</name>
<dbReference type="EMBL" id="OIVN01000486">
    <property type="protein sequence ID" value="SPC80990.1"/>
    <property type="molecule type" value="Genomic_DNA"/>
</dbReference>
<accession>A0A2N9F1U4</accession>
<keyword evidence="3" id="KW-0812">Transmembrane</keyword>
<sequence>MEELQEQQFKAVQNAGENAKNQPPTPKIQKVIFFLRDHWDFEKYFEPRLVSLGPIHHGKPKYQLGEKYKHVLTNKFMEGNSNTKEEVINKIKEKIEELRECFEEEVTKGYDDEALACLLFEDGCATLQFIYCATNDNFKELGMINDGVAFGYQDLFLLENQLPYRLLKWLMSLSDNKNELEKSIATFIEVHNMVPCKCKQQSKQQEAKGERGNGEEKLEDQRIILMEQEPIHLLDHLRSLMVNHDQQPVAKKDRRKVNDQESYHNVRELKAAGIHFRRSSNSCLSNIYFTRQYVLLGYLYLPPIVVDDSTRPKFLNLIAYEMCPDFENDLEVTSYISFLNSLIDDANDVKELRKAGIIHNILGSDEEVAQLFNEIGTELVPNLKINEDVKRDIQEHYETPMSWMFRFYHDHLGGTWSIAGFFGVILGLILSGVQAWFTVNPDSQRHN</sequence>
<dbReference type="PANTHER" id="PTHR31170:SF25">
    <property type="entry name" value="BNAA09G04570D PROTEIN"/>
    <property type="match status" value="1"/>
</dbReference>
<dbReference type="Pfam" id="PF03140">
    <property type="entry name" value="DUF247"/>
    <property type="match status" value="1"/>
</dbReference>
<protein>
    <submittedName>
        <fullName evidence="4">Uncharacterized protein</fullName>
    </submittedName>
</protein>
<evidence type="ECO:0000313" key="4">
    <source>
        <dbReference type="EMBL" id="SPC80990.1"/>
    </source>
</evidence>
<feature type="transmembrane region" description="Helical" evidence="3">
    <location>
        <begin position="416"/>
        <end position="437"/>
    </location>
</feature>